<proteinExistence type="predicted"/>
<dbReference type="OrthoDB" id="191189at2"/>
<reference evidence="1 2" key="1">
    <citation type="submission" date="2018-10" db="EMBL/GenBank/DDBJ databases">
        <title>Sequencing the genomes of 1000 actinobacteria strains.</title>
        <authorList>
            <person name="Klenk H.-P."/>
        </authorList>
    </citation>
    <scope>NUCLEOTIDE SEQUENCE [LARGE SCALE GENOMIC DNA]</scope>
    <source>
        <strain evidence="1 2">DSM 45175</strain>
    </source>
</reference>
<comment type="caution">
    <text evidence="1">The sequence shown here is derived from an EMBL/GenBank/DDBJ whole genome shotgun (WGS) entry which is preliminary data.</text>
</comment>
<dbReference type="AlphaFoldDB" id="A0A495JKV2"/>
<accession>A0A495JKV2</accession>
<evidence type="ECO:0000313" key="1">
    <source>
        <dbReference type="EMBL" id="RKR88659.1"/>
    </source>
</evidence>
<sequence length="131" mass="14290">MTDPAAQRFGFAFARPFRLPLSLIGVRPDSARVTVDVAGLTVRYGRWRLYSPRENIVGAERTGPYRWWRVLGPHMSMVDRGVSFGTTSAGGVCIRFRTPVPGLAPGGWLRHPAVTVTVDDPDGLIAALENG</sequence>
<organism evidence="1 2">
    <name type="scientific">Micromonospora pisi</name>
    <dbReference type="NCBI Taxonomy" id="589240"/>
    <lineage>
        <taxon>Bacteria</taxon>
        <taxon>Bacillati</taxon>
        <taxon>Actinomycetota</taxon>
        <taxon>Actinomycetes</taxon>
        <taxon>Micromonosporales</taxon>
        <taxon>Micromonosporaceae</taxon>
        <taxon>Micromonospora</taxon>
    </lineage>
</organism>
<dbReference type="RefSeq" id="WP_121157253.1">
    <property type="nucleotide sequence ID" value="NZ_RBKT01000001.1"/>
</dbReference>
<evidence type="ECO:0000313" key="2">
    <source>
        <dbReference type="Proteomes" id="UP000277671"/>
    </source>
</evidence>
<dbReference type="EMBL" id="RBKT01000001">
    <property type="protein sequence ID" value="RKR88659.1"/>
    <property type="molecule type" value="Genomic_DNA"/>
</dbReference>
<protein>
    <submittedName>
        <fullName evidence="1">Uncharacterized protein</fullName>
    </submittedName>
</protein>
<name>A0A495JKV2_9ACTN</name>
<gene>
    <name evidence="1" type="ORF">BDK92_2988</name>
</gene>
<dbReference type="Proteomes" id="UP000277671">
    <property type="component" value="Unassembled WGS sequence"/>
</dbReference>
<keyword evidence="2" id="KW-1185">Reference proteome</keyword>